<proteinExistence type="predicted"/>
<evidence type="ECO:0000313" key="1">
    <source>
        <dbReference type="EMBL" id="EER28156.1"/>
    </source>
</evidence>
<protein>
    <submittedName>
        <fullName evidence="1">Sulphydryl oxidase, putative</fullName>
    </submittedName>
</protein>
<dbReference type="AlphaFoldDB" id="C5P616"/>
<dbReference type="VEuPathDB" id="FungiDB:CPC735_034920"/>
<dbReference type="KEGG" id="cpw:9695796"/>
<dbReference type="RefSeq" id="XP_003070301.1">
    <property type="nucleotide sequence ID" value="XM_003070255.1"/>
</dbReference>
<evidence type="ECO:0000313" key="2">
    <source>
        <dbReference type="Proteomes" id="UP000009084"/>
    </source>
</evidence>
<sequence>MQMSVVGVFAVGDANNNGSTNMPHAMFSGKRAAVCIHVKLAREEARASLGKQDTEIEARELQGEAEPA</sequence>
<name>C5P616_COCP7</name>
<dbReference type="EMBL" id="ACFW01000025">
    <property type="protein sequence ID" value="EER28156.1"/>
    <property type="molecule type" value="Genomic_DNA"/>
</dbReference>
<dbReference type="HOGENOM" id="CLU_2793812_0_0_1"/>
<comment type="caution">
    <text evidence="1">The sequence shown here is derived from an EMBL/GenBank/DDBJ whole genome shotgun (WGS) entry which is preliminary data.</text>
</comment>
<dbReference type="InterPro" id="IPR036188">
    <property type="entry name" value="FAD/NAD-bd_sf"/>
</dbReference>
<organism evidence="1 2">
    <name type="scientific">Coccidioides posadasii (strain C735)</name>
    <name type="common">Valley fever fungus</name>
    <dbReference type="NCBI Taxonomy" id="222929"/>
    <lineage>
        <taxon>Eukaryota</taxon>
        <taxon>Fungi</taxon>
        <taxon>Dikarya</taxon>
        <taxon>Ascomycota</taxon>
        <taxon>Pezizomycotina</taxon>
        <taxon>Eurotiomycetes</taxon>
        <taxon>Eurotiomycetidae</taxon>
        <taxon>Onygenales</taxon>
        <taxon>Onygenaceae</taxon>
        <taxon>Coccidioides</taxon>
    </lineage>
</organism>
<reference evidence="1 2" key="1">
    <citation type="journal article" date="2009" name="Genome Res.">
        <title>Comparative genomic analyses of the human fungal pathogens Coccidioides and their relatives.</title>
        <authorList>
            <person name="Sharpton T.J."/>
            <person name="Stajich J.E."/>
            <person name="Rounsley S.D."/>
            <person name="Gardner M.J."/>
            <person name="Wortman J.R."/>
            <person name="Jordar V.S."/>
            <person name="Maiti R."/>
            <person name="Kodira C.D."/>
            <person name="Neafsey D.E."/>
            <person name="Zeng Q."/>
            <person name="Hung C.-Y."/>
            <person name="McMahan C."/>
            <person name="Muszewska A."/>
            <person name="Grynberg M."/>
            <person name="Mandel M.A."/>
            <person name="Kellner E.M."/>
            <person name="Barker B.M."/>
            <person name="Galgiani J.N."/>
            <person name="Orbach M.J."/>
            <person name="Kirkland T.N."/>
            <person name="Cole G.T."/>
            <person name="Henn M.R."/>
            <person name="Birren B.W."/>
            <person name="Taylor J.W."/>
        </authorList>
    </citation>
    <scope>NUCLEOTIDE SEQUENCE [LARGE SCALE GENOMIC DNA]</scope>
    <source>
        <strain evidence="2">C735</strain>
    </source>
</reference>
<dbReference type="Gene3D" id="3.50.50.60">
    <property type="entry name" value="FAD/NAD(P)-binding domain"/>
    <property type="match status" value="1"/>
</dbReference>
<dbReference type="OrthoDB" id="10260355at2759"/>
<accession>C5P616</accession>
<gene>
    <name evidence="1" type="ORF">CPC735_034920</name>
</gene>
<dbReference type="Proteomes" id="UP000009084">
    <property type="component" value="Unassembled WGS sequence"/>
</dbReference>